<evidence type="ECO:0000313" key="3">
    <source>
        <dbReference type="Proteomes" id="UP000324222"/>
    </source>
</evidence>
<organism evidence="2 3">
    <name type="scientific">Portunus trituberculatus</name>
    <name type="common">Swimming crab</name>
    <name type="synonym">Neptunus trituberculatus</name>
    <dbReference type="NCBI Taxonomy" id="210409"/>
    <lineage>
        <taxon>Eukaryota</taxon>
        <taxon>Metazoa</taxon>
        <taxon>Ecdysozoa</taxon>
        <taxon>Arthropoda</taxon>
        <taxon>Crustacea</taxon>
        <taxon>Multicrustacea</taxon>
        <taxon>Malacostraca</taxon>
        <taxon>Eumalacostraca</taxon>
        <taxon>Eucarida</taxon>
        <taxon>Decapoda</taxon>
        <taxon>Pleocyemata</taxon>
        <taxon>Brachyura</taxon>
        <taxon>Eubrachyura</taxon>
        <taxon>Portunoidea</taxon>
        <taxon>Portunidae</taxon>
        <taxon>Portuninae</taxon>
        <taxon>Portunus</taxon>
    </lineage>
</organism>
<evidence type="ECO:0000313" key="2">
    <source>
        <dbReference type="EMBL" id="MPC87761.1"/>
    </source>
</evidence>
<dbReference type="Proteomes" id="UP000324222">
    <property type="component" value="Unassembled WGS sequence"/>
</dbReference>
<name>A0A5B7IQG2_PORTR</name>
<evidence type="ECO:0000256" key="1">
    <source>
        <dbReference type="SAM" id="Phobius"/>
    </source>
</evidence>
<keyword evidence="1" id="KW-0472">Membrane</keyword>
<dbReference type="AlphaFoldDB" id="A0A5B7IQG2"/>
<protein>
    <submittedName>
        <fullName evidence="2">Uncharacterized protein</fullName>
    </submittedName>
</protein>
<keyword evidence="1" id="KW-0812">Transmembrane</keyword>
<dbReference type="EMBL" id="VSRR010075499">
    <property type="protein sequence ID" value="MPC87761.1"/>
    <property type="molecule type" value="Genomic_DNA"/>
</dbReference>
<reference evidence="2 3" key="1">
    <citation type="submission" date="2019-05" db="EMBL/GenBank/DDBJ databases">
        <title>Another draft genome of Portunus trituberculatus and its Hox gene families provides insights of decapod evolution.</title>
        <authorList>
            <person name="Jeong J.-H."/>
            <person name="Song I."/>
            <person name="Kim S."/>
            <person name="Choi T."/>
            <person name="Kim D."/>
            <person name="Ryu S."/>
            <person name="Kim W."/>
        </authorList>
    </citation>
    <scope>NUCLEOTIDE SEQUENCE [LARGE SCALE GENOMIC DNA]</scope>
    <source>
        <tissue evidence="2">Muscle</tissue>
    </source>
</reference>
<comment type="caution">
    <text evidence="2">The sequence shown here is derived from an EMBL/GenBank/DDBJ whole genome shotgun (WGS) entry which is preliminary data.</text>
</comment>
<keyword evidence="3" id="KW-1185">Reference proteome</keyword>
<sequence>MSEIESLIALAFIVSLVSCRVVMSFR</sequence>
<keyword evidence="1" id="KW-1133">Transmembrane helix</keyword>
<feature type="transmembrane region" description="Helical" evidence="1">
    <location>
        <begin position="6"/>
        <end position="23"/>
    </location>
</feature>
<proteinExistence type="predicted"/>
<gene>
    <name evidence="2" type="ORF">E2C01_082634</name>
</gene>
<accession>A0A5B7IQG2</accession>